<proteinExistence type="predicted"/>
<dbReference type="AlphaFoldDB" id="A0A976MA05"/>
<reference evidence="1" key="1">
    <citation type="submission" date="2022-07" db="EMBL/GenBank/DDBJ databases">
        <title>Evaluation of T. orientalis genome assembly methods using nanopore sequencing and analysis of variation between genomes.</title>
        <authorList>
            <person name="Yam J."/>
            <person name="Micallef M.L."/>
            <person name="Liu M."/>
            <person name="Djordjevic S.P."/>
            <person name="Bogema D.R."/>
            <person name="Jenkins C."/>
        </authorList>
    </citation>
    <scope>NUCLEOTIDE SEQUENCE</scope>
    <source>
        <strain evidence="1">Goon Nure</strain>
    </source>
</reference>
<sequence>MYKNKQVTAGKGITWSANNKYGYYVLKNRAEKRYEKRTKPLELNDTAKLGDELDKALFTNSKQLQRENCIPPPWNPPQPRVIMALNKYLTGFKPISLYHENQTPIDPVPLKQNYPLQDPRRRISPKCKPKEGTGALVTF</sequence>
<evidence type="ECO:0000313" key="2">
    <source>
        <dbReference type="Proteomes" id="UP000244811"/>
    </source>
</evidence>
<protein>
    <submittedName>
        <fullName evidence="1">Uncharacterized protein</fullName>
    </submittedName>
</protein>
<dbReference type="Proteomes" id="UP000244811">
    <property type="component" value="Chromosome 1"/>
</dbReference>
<accession>A0A976MA05</accession>
<dbReference type="EMBL" id="CP056069">
    <property type="protein sequence ID" value="UKK00415.1"/>
    <property type="molecule type" value="Genomic_DNA"/>
</dbReference>
<gene>
    <name evidence="1" type="ORF">MACK_000487</name>
</gene>
<name>A0A976MA05_THEOR</name>
<evidence type="ECO:0000313" key="1">
    <source>
        <dbReference type="EMBL" id="UKK00415.1"/>
    </source>
</evidence>
<organism evidence="1 2">
    <name type="scientific">Theileria orientalis</name>
    <dbReference type="NCBI Taxonomy" id="68886"/>
    <lineage>
        <taxon>Eukaryota</taxon>
        <taxon>Sar</taxon>
        <taxon>Alveolata</taxon>
        <taxon>Apicomplexa</taxon>
        <taxon>Aconoidasida</taxon>
        <taxon>Piroplasmida</taxon>
        <taxon>Theileriidae</taxon>
        <taxon>Theileria</taxon>
    </lineage>
</organism>